<dbReference type="InterPro" id="IPR001296">
    <property type="entry name" value="Glyco_trans_1"/>
</dbReference>
<dbReference type="Pfam" id="PF13439">
    <property type="entry name" value="Glyco_transf_4"/>
    <property type="match status" value="1"/>
</dbReference>
<dbReference type="PANTHER" id="PTHR12526:SF640">
    <property type="entry name" value="COLANIC ACID BIOSYNTHESIS GLYCOSYLTRANSFERASE WCAL-RELATED"/>
    <property type="match status" value="1"/>
</dbReference>
<keyword evidence="7" id="KW-1185">Reference proteome</keyword>
<reference evidence="6 7" key="1">
    <citation type="submission" date="2023-06" db="EMBL/GenBank/DDBJ databases">
        <title>Pelomonas sp. PFR6 16S ribosomal RNA gene Genome sequencing and assembly.</title>
        <authorList>
            <person name="Woo H."/>
        </authorList>
    </citation>
    <scope>NUCLEOTIDE SEQUENCE [LARGE SCALE GENOMIC DNA]</scope>
    <source>
        <strain evidence="6 7">PFR6</strain>
    </source>
</reference>
<sequence length="398" mass="43344">MLSDESLPPRRDGRIHVLQLLGNAIVGGMERWVERLVERLPRERFAITALLPYEAPLAERLRELEAEVLVTPMPADPSWSSVQMTAALVEHAGIHLLHAHLPNAHLLAALAGRLARRPVLTTIHGRQLALLDLELHRSVGSHLSVVCRETYYHALGLGVLPELLSHDPNGVDCEVFQPRPRSAGAESLRARLGLAADTPLLGFVGRFSPEKGPEVFVRSVWPLLARLESAHCVMAGEGPMLEALRREIGQLRLGERVHLIGLQTDMPWLYGEIDVLACSSHSEAMPLNLMEAMASGVPVVATRVGGVPDIVRHGIDGWLVASNDYDDIGARCAGLLGDPARRAAFGARARERALKAFNLDDSIARSAQLLSRLAGATVQQLHGATPMRRGPATAERRK</sequence>
<evidence type="ECO:0000313" key="7">
    <source>
        <dbReference type="Proteomes" id="UP001228044"/>
    </source>
</evidence>
<evidence type="ECO:0000259" key="4">
    <source>
        <dbReference type="Pfam" id="PF00534"/>
    </source>
</evidence>
<organism evidence="6 7">
    <name type="scientific">Roseateles violae</name>
    <dbReference type="NCBI Taxonomy" id="3058042"/>
    <lineage>
        <taxon>Bacteria</taxon>
        <taxon>Pseudomonadati</taxon>
        <taxon>Pseudomonadota</taxon>
        <taxon>Betaproteobacteria</taxon>
        <taxon>Burkholderiales</taxon>
        <taxon>Sphaerotilaceae</taxon>
        <taxon>Roseateles</taxon>
    </lineage>
</organism>
<dbReference type="CDD" id="cd03801">
    <property type="entry name" value="GT4_PimA-like"/>
    <property type="match status" value="1"/>
</dbReference>
<dbReference type="EMBL" id="JAUHHC010000005">
    <property type="protein sequence ID" value="MDN3922339.1"/>
    <property type="molecule type" value="Genomic_DNA"/>
</dbReference>
<evidence type="ECO:0000259" key="5">
    <source>
        <dbReference type="Pfam" id="PF13439"/>
    </source>
</evidence>
<dbReference type="SUPFAM" id="SSF53756">
    <property type="entry name" value="UDP-Glycosyltransferase/glycogen phosphorylase"/>
    <property type="match status" value="1"/>
</dbReference>
<dbReference type="RefSeq" id="WP_290360642.1">
    <property type="nucleotide sequence ID" value="NZ_JAUHHC010000005.1"/>
</dbReference>
<evidence type="ECO:0000256" key="1">
    <source>
        <dbReference type="ARBA" id="ARBA00009481"/>
    </source>
</evidence>
<dbReference type="EC" id="2.4.-.-" evidence="6"/>
<comment type="similarity">
    <text evidence="1">Belongs to the glycosyltransferase group 1 family. Glycosyltransferase 4 subfamily.</text>
</comment>
<evidence type="ECO:0000313" key="6">
    <source>
        <dbReference type="EMBL" id="MDN3922339.1"/>
    </source>
</evidence>
<keyword evidence="3 6" id="KW-0808">Transferase</keyword>
<dbReference type="GO" id="GO:0016757">
    <property type="term" value="F:glycosyltransferase activity"/>
    <property type="evidence" value="ECO:0007669"/>
    <property type="project" value="UniProtKB-KW"/>
</dbReference>
<dbReference type="InterPro" id="IPR028098">
    <property type="entry name" value="Glyco_trans_4-like_N"/>
</dbReference>
<keyword evidence="2 6" id="KW-0328">Glycosyltransferase</keyword>
<protein>
    <submittedName>
        <fullName evidence="6">Glycosyltransferase family 4 protein</fullName>
        <ecNumber evidence="6">2.4.-.-</ecNumber>
    </submittedName>
</protein>
<evidence type="ECO:0000256" key="3">
    <source>
        <dbReference type="ARBA" id="ARBA00022679"/>
    </source>
</evidence>
<name>A0ABT8DXX3_9BURK</name>
<feature type="domain" description="Glycosyl transferase family 1" evidence="4">
    <location>
        <begin position="187"/>
        <end position="352"/>
    </location>
</feature>
<evidence type="ECO:0000256" key="2">
    <source>
        <dbReference type="ARBA" id="ARBA00022676"/>
    </source>
</evidence>
<dbReference type="Gene3D" id="3.40.50.2000">
    <property type="entry name" value="Glycogen Phosphorylase B"/>
    <property type="match status" value="2"/>
</dbReference>
<dbReference type="Pfam" id="PF00534">
    <property type="entry name" value="Glycos_transf_1"/>
    <property type="match status" value="1"/>
</dbReference>
<accession>A0ABT8DXX3</accession>
<gene>
    <name evidence="6" type="ORF">QWJ38_18770</name>
</gene>
<comment type="caution">
    <text evidence="6">The sequence shown here is derived from an EMBL/GenBank/DDBJ whole genome shotgun (WGS) entry which is preliminary data.</text>
</comment>
<proteinExistence type="inferred from homology"/>
<dbReference type="PANTHER" id="PTHR12526">
    <property type="entry name" value="GLYCOSYLTRANSFERASE"/>
    <property type="match status" value="1"/>
</dbReference>
<feature type="domain" description="Glycosyltransferase subfamily 4-like N-terminal" evidence="5">
    <location>
        <begin position="26"/>
        <end position="174"/>
    </location>
</feature>
<dbReference type="Proteomes" id="UP001228044">
    <property type="component" value="Unassembled WGS sequence"/>
</dbReference>